<dbReference type="PRINTS" id="PR00476">
    <property type="entry name" value="PHFRCTKINASE"/>
</dbReference>
<evidence type="ECO:0000256" key="8">
    <source>
        <dbReference type="ARBA" id="ARBA00022679"/>
    </source>
</evidence>
<evidence type="ECO:0000256" key="3">
    <source>
        <dbReference type="ARBA" id="ARBA00004496"/>
    </source>
</evidence>
<dbReference type="SUPFAM" id="SSF53784">
    <property type="entry name" value="Phosphofructokinase"/>
    <property type="match status" value="2"/>
</dbReference>
<dbReference type="PANTHER" id="PTHR13697">
    <property type="entry name" value="PHOSPHOFRUCTOKINASE"/>
    <property type="match status" value="1"/>
</dbReference>
<evidence type="ECO:0000256" key="10">
    <source>
        <dbReference type="ARBA" id="ARBA00022741"/>
    </source>
</evidence>
<evidence type="ECO:0000256" key="5">
    <source>
        <dbReference type="ARBA" id="ARBA00012055"/>
    </source>
</evidence>
<evidence type="ECO:0000313" key="19">
    <source>
        <dbReference type="Proteomes" id="UP001431656"/>
    </source>
</evidence>
<dbReference type="NCBIfam" id="TIGR02478">
    <property type="entry name" value="6PF1K_euk"/>
    <property type="match status" value="1"/>
</dbReference>
<keyword evidence="11" id="KW-0418">Kinase</keyword>
<dbReference type="GO" id="GO:0061621">
    <property type="term" value="P:canonical glycolysis"/>
    <property type="evidence" value="ECO:0007669"/>
    <property type="project" value="TreeGrafter"/>
</dbReference>
<keyword evidence="10" id="KW-0547">Nucleotide-binding</keyword>
<evidence type="ECO:0000259" key="17">
    <source>
        <dbReference type="Pfam" id="PF00365"/>
    </source>
</evidence>
<comment type="function">
    <text evidence="2">Catalyzes the phosphorylation of D-fructose 6-phosphate to fructose 1,6-bisphosphate by ATP, the first committing step of glycolysis.</text>
</comment>
<comment type="cofactor">
    <cofactor evidence="1">
        <name>Mg(2+)</name>
        <dbReference type="ChEBI" id="CHEBI:18420"/>
    </cofactor>
</comment>
<evidence type="ECO:0000256" key="14">
    <source>
        <dbReference type="ARBA" id="ARBA00023152"/>
    </source>
</evidence>
<dbReference type="InterPro" id="IPR022953">
    <property type="entry name" value="ATP_PFK"/>
</dbReference>
<evidence type="ECO:0000256" key="6">
    <source>
        <dbReference type="ARBA" id="ARBA00022490"/>
    </source>
</evidence>
<accession>A0AAN0K6K3</accession>
<evidence type="ECO:0000256" key="15">
    <source>
        <dbReference type="ARBA" id="ARBA00038478"/>
    </source>
</evidence>
<dbReference type="GO" id="GO:0016208">
    <property type="term" value="F:AMP binding"/>
    <property type="evidence" value="ECO:0007669"/>
    <property type="project" value="TreeGrafter"/>
</dbReference>
<evidence type="ECO:0000256" key="1">
    <source>
        <dbReference type="ARBA" id="ARBA00001946"/>
    </source>
</evidence>
<dbReference type="AlphaFoldDB" id="A0AAN0K6K3"/>
<dbReference type="PROSITE" id="PS00433">
    <property type="entry name" value="PHOSPHOFRUCTOKINASE"/>
    <property type="match status" value="2"/>
</dbReference>
<dbReference type="InterPro" id="IPR009161">
    <property type="entry name" value="6-Pfructokinase_euk"/>
</dbReference>
<dbReference type="EC" id="2.7.1.11" evidence="5"/>
<keyword evidence="9" id="KW-0479">Metal-binding</keyword>
<dbReference type="GO" id="GO:0030388">
    <property type="term" value="P:fructose 1,6-bisphosphate metabolic process"/>
    <property type="evidence" value="ECO:0007669"/>
    <property type="project" value="TreeGrafter"/>
</dbReference>
<keyword evidence="8" id="KW-0808">Transferase</keyword>
<keyword evidence="6" id="KW-0963">Cytoplasm</keyword>
<dbReference type="GO" id="GO:0048029">
    <property type="term" value="F:monosaccharide binding"/>
    <property type="evidence" value="ECO:0007669"/>
    <property type="project" value="TreeGrafter"/>
</dbReference>
<dbReference type="InterPro" id="IPR015912">
    <property type="entry name" value="Phosphofructokinase_CS"/>
</dbReference>
<protein>
    <recommendedName>
        <fullName evidence="5">6-phosphofructokinase</fullName>
        <ecNumber evidence="5">2.7.1.11</ecNumber>
    </recommendedName>
</protein>
<proteinExistence type="inferred from homology"/>
<evidence type="ECO:0000313" key="18">
    <source>
        <dbReference type="EMBL" id="BEH01990.1"/>
    </source>
</evidence>
<feature type="domain" description="Phosphofructokinase" evidence="17">
    <location>
        <begin position="373"/>
        <end position="650"/>
    </location>
</feature>
<dbReference type="InterPro" id="IPR035966">
    <property type="entry name" value="PKF_sf"/>
</dbReference>
<comment type="similarity">
    <text evidence="15">Belongs to the phosphofructokinase type A (PFKA) family.</text>
</comment>
<dbReference type="GO" id="GO:0042802">
    <property type="term" value="F:identical protein binding"/>
    <property type="evidence" value="ECO:0007669"/>
    <property type="project" value="TreeGrafter"/>
</dbReference>
<dbReference type="GO" id="GO:0005945">
    <property type="term" value="C:6-phosphofructokinase complex"/>
    <property type="evidence" value="ECO:0007669"/>
    <property type="project" value="TreeGrafter"/>
</dbReference>
<evidence type="ECO:0000256" key="7">
    <source>
        <dbReference type="ARBA" id="ARBA00022533"/>
    </source>
</evidence>
<name>A0AAN0K6K3_9ACTN</name>
<evidence type="ECO:0000256" key="2">
    <source>
        <dbReference type="ARBA" id="ARBA00002659"/>
    </source>
</evidence>
<comment type="pathway">
    <text evidence="4">Carbohydrate degradation; glycolysis; D-glyceraldehyde 3-phosphate and glycerone phosphate from D-glucose: step 3/4.</text>
</comment>
<comment type="catalytic activity">
    <reaction evidence="16">
        <text>beta-D-fructose 6-phosphate + ATP = beta-D-fructose 1,6-bisphosphate + ADP + H(+)</text>
        <dbReference type="Rhea" id="RHEA:16109"/>
        <dbReference type="ChEBI" id="CHEBI:15378"/>
        <dbReference type="ChEBI" id="CHEBI:30616"/>
        <dbReference type="ChEBI" id="CHEBI:32966"/>
        <dbReference type="ChEBI" id="CHEBI:57634"/>
        <dbReference type="ChEBI" id="CHEBI:456216"/>
        <dbReference type="EC" id="2.7.1.11"/>
    </reaction>
</comment>
<keyword evidence="14" id="KW-0324">Glycolysis</keyword>
<dbReference type="InterPro" id="IPR000023">
    <property type="entry name" value="Phosphofructokinase_dom"/>
</dbReference>
<evidence type="ECO:0000256" key="4">
    <source>
        <dbReference type="ARBA" id="ARBA00004679"/>
    </source>
</evidence>
<evidence type="ECO:0000256" key="12">
    <source>
        <dbReference type="ARBA" id="ARBA00022840"/>
    </source>
</evidence>
<sequence length="725" mass="78266">MNAAVRAVVRTAIHRGAEVFAIFEGYQGMIDGGNGIRPFGWDDVGSILARGGTVIGTFRSTEFRTREGRLKATRNLIERGIDRLVVIGGDGSLTGLDTLRQEWPGLLDELVANGDITAELAAQHANLIIAGLVGSIDNDLVGVDSTIGSDTALHRIMDAIDALSSTAASHQRSFVLEVMGRHCGYLALAAAIAGGCDYVLIPENPPAEGWEDDMCQILRTARARGRRDSIVVVAEGATDRAGNPIRSEYVRQVIEDHLHEATRTTILGHVQRGGTPSAYDRWASTWLGYEAVKELLNPSVPGEAKVIGMLGNDVVRLPLAGAVQATQRVPDLIASGDYIGAMDARGPSFNELDAIFSELTKPARFVAPDGAKRIAIIHAGGLAPGMNTAASIAVRLGISRGFAMVGIRNGFEGLRKGDARDLGWDDVEGWIGSGGAELGLRRAVPTPEDLYKLSRSLEELRVDGLLVIGGWNAYQAAYLLHSERSRYPAFRIPIVAVPASIDNNLPGTELAVGADTALNVDVASIDMIKMSGAATTRCFVVETMGRYCGFLALMSGIAGGAERVYLNEEGVELGELAYDVAWLQRSFAAGRRLFLAIRNEEASDSYTTEFMGQMLEGASNGNYDVRTHIIGHLQQGGEPTPADRLLAARVVSTGLRRMAQALEAGEPDGWYVGLQFSKITTSPMSHMMDDMDVRHRRPKKQWWMQLQRVLQAVSDQPGPRRKKTR</sequence>
<gene>
    <name evidence="18" type="ORF">brsh051_12710</name>
</gene>
<dbReference type="GO" id="GO:0003872">
    <property type="term" value="F:6-phosphofructokinase activity"/>
    <property type="evidence" value="ECO:0007669"/>
    <property type="project" value="UniProtKB-EC"/>
</dbReference>
<dbReference type="PANTHER" id="PTHR13697:SF4">
    <property type="entry name" value="ATP-DEPENDENT 6-PHOSPHOFRUCTOKINASE"/>
    <property type="match status" value="1"/>
</dbReference>
<dbReference type="GO" id="GO:0070095">
    <property type="term" value="F:fructose-6-phosphate binding"/>
    <property type="evidence" value="ECO:0007669"/>
    <property type="project" value="TreeGrafter"/>
</dbReference>
<keyword evidence="13" id="KW-0460">Magnesium</keyword>
<comment type="subcellular location">
    <subcellularLocation>
        <location evidence="3">Cytoplasm</location>
    </subcellularLocation>
</comment>
<evidence type="ECO:0000256" key="9">
    <source>
        <dbReference type="ARBA" id="ARBA00022723"/>
    </source>
</evidence>
<keyword evidence="19" id="KW-1185">Reference proteome</keyword>
<dbReference type="EMBL" id="AP028056">
    <property type="protein sequence ID" value="BEH01990.1"/>
    <property type="molecule type" value="Genomic_DNA"/>
</dbReference>
<dbReference type="Proteomes" id="UP001431656">
    <property type="component" value="Chromosome"/>
</dbReference>
<dbReference type="Gene3D" id="3.40.50.450">
    <property type="match status" value="2"/>
</dbReference>
<evidence type="ECO:0000256" key="13">
    <source>
        <dbReference type="ARBA" id="ARBA00022842"/>
    </source>
</evidence>
<dbReference type="FunFam" id="3.40.50.460:FF:000007">
    <property type="entry name" value="ATP-dependent 6-phosphofructokinase"/>
    <property type="match status" value="1"/>
</dbReference>
<dbReference type="GO" id="GO:0006002">
    <property type="term" value="P:fructose 6-phosphate metabolic process"/>
    <property type="evidence" value="ECO:0007669"/>
    <property type="project" value="InterPro"/>
</dbReference>
<keyword evidence="12" id="KW-0067">ATP-binding</keyword>
<evidence type="ECO:0000256" key="11">
    <source>
        <dbReference type="ARBA" id="ARBA00022777"/>
    </source>
</evidence>
<dbReference type="GO" id="GO:0046872">
    <property type="term" value="F:metal ion binding"/>
    <property type="evidence" value="ECO:0007669"/>
    <property type="project" value="UniProtKB-KW"/>
</dbReference>
<dbReference type="KEGG" id="broo:brsh051_12710"/>
<feature type="domain" description="Phosphofructokinase" evidence="17">
    <location>
        <begin position="1"/>
        <end position="293"/>
    </location>
</feature>
<organism evidence="18 19">
    <name type="scientific">Brooklawnia propionicigenes</name>
    <dbReference type="NCBI Taxonomy" id="3041175"/>
    <lineage>
        <taxon>Bacteria</taxon>
        <taxon>Bacillati</taxon>
        <taxon>Actinomycetota</taxon>
        <taxon>Actinomycetes</taxon>
        <taxon>Propionibacteriales</taxon>
        <taxon>Propionibacteriaceae</taxon>
        <taxon>Brooklawnia</taxon>
    </lineage>
</organism>
<dbReference type="Gene3D" id="3.40.50.460">
    <property type="entry name" value="Phosphofructokinase domain"/>
    <property type="match status" value="2"/>
</dbReference>
<reference evidence="18" key="1">
    <citation type="journal article" date="2024" name="Int. J. Syst. Evol. Microbiol.">
        <title>Brooklawnia propionicigenes sp. nov., a facultatively anaerobic, propionate-producing bacterium isolated from a methanogenic reactor treating waste from cattle farms.</title>
        <authorList>
            <person name="Akita Y."/>
            <person name="Ueki A."/>
            <person name="Tonouchi A."/>
            <person name="Sugawara Y."/>
            <person name="Honma S."/>
            <person name="Kaku N."/>
            <person name="Ueki K."/>
        </authorList>
    </citation>
    <scope>NUCLEOTIDE SEQUENCE</scope>
    <source>
        <strain evidence="18">SH051</strain>
    </source>
</reference>
<evidence type="ECO:0000256" key="16">
    <source>
        <dbReference type="ARBA" id="ARBA00048070"/>
    </source>
</evidence>
<dbReference type="Pfam" id="PF00365">
    <property type="entry name" value="PFK"/>
    <property type="match status" value="2"/>
</dbReference>
<keyword evidence="7" id="KW-0021">Allosteric enzyme</keyword>
<dbReference type="GO" id="GO:0005524">
    <property type="term" value="F:ATP binding"/>
    <property type="evidence" value="ECO:0007669"/>
    <property type="project" value="UniProtKB-KW"/>
</dbReference>